<protein>
    <recommendedName>
        <fullName evidence="6">Ubiquitin-like 1-activating enzyme E1A</fullName>
    </recommendedName>
</protein>
<dbReference type="InterPro" id="IPR035985">
    <property type="entry name" value="Ubiquitin-activating_enz"/>
</dbReference>
<evidence type="ECO:0000256" key="6">
    <source>
        <dbReference type="ARBA" id="ARBA00044354"/>
    </source>
</evidence>
<dbReference type="EMBL" id="JBBJBU010000001">
    <property type="protein sequence ID" value="KAK7207895.1"/>
    <property type="molecule type" value="Genomic_DNA"/>
</dbReference>
<dbReference type="Pfam" id="PF00899">
    <property type="entry name" value="ThiF"/>
    <property type="match status" value="1"/>
</dbReference>
<comment type="subcellular location">
    <subcellularLocation>
        <location evidence="1">Nucleus</location>
    </subcellularLocation>
</comment>
<dbReference type="InterPro" id="IPR000594">
    <property type="entry name" value="ThiF_NAD_FAD-bd"/>
</dbReference>
<keyword evidence="5" id="KW-0539">Nucleus</keyword>
<evidence type="ECO:0000256" key="5">
    <source>
        <dbReference type="ARBA" id="ARBA00023242"/>
    </source>
</evidence>
<dbReference type="CDD" id="cd01492">
    <property type="entry name" value="Aos1_SUMO"/>
    <property type="match status" value="1"/>
</dbReference>
<comment type="similarity">
    <text evidence="3">Belongs to the ubiquitin-activating E1 family.</text>
</comment>
<comment type="caution">
    <text evidence="8">The sequence shown here is derived from an EMBL/GenBank/DDBJ whole genome shotgun (WGS) entry which is preliminary data.</text>
</comment>
<dbReference type="PANTHER" id="PTHR10953">
    <property type="entry name" value="UBIQUITIN-ACTIVATING ENZYME E1"/>
    <property type="match status" value="1"/>
</dbReference>
<keyword evidence="9" id="KW-1185">Reference proteome</keyword>
<gene>
    <name evidence="8" type="ORF">BZA70DRAFT_293202</name>
</gene>
<name>A0ABR1FDJ6_9ASCO</name>
<dbReference type="SUPFAM" id="SSF69572">
    <property type="entry name" value="Activating enzymes of the ubiquitin-like proteins"/>
    <property type="match status" value="1"/>
</dbReference>
<sequence>MTDDKKISADEIALYDRQIRLWGIAAQTRMREANVLLITAGALSNEIAKNIVLAGIGSLTVLDSATVTPPDLGAQFFLEESDVGKNRAEAAVPRIQKLNTRVIVTADTSDITTKDAEYFSKFDIVVATELAASELITINEACRKYSKCFYAGGMSGLYGYIFVDLIEHSFSFERDQSNSATKLGPETSTRSVVDVKLKKGDGKLLKEVVTKKEVYKPLAESLKSDSLSKLRARSQLKVSPVLPAFRALWDFQSTTSRLPSPEDFSTFEELVHNNTRDLGLPVGIITPQFVKSFLSGVGAEISPVAAIIGGAMAQDILNVLGQRQQPIQNWVVYDCDTSTAPIYTL</sequence>
<dbReference type="GeneID" id="90039918"/>
<evidence type="ECO:0000256" key="3">
    <source>
        <dbReference type="ARBA" id="ARBA00005673"/>
    </source>
</evidence>
<accession>A0ABR1FDJ6</accession>
<dbReference type="PANTHER" id="PTHR10953:SF162">
    <property type="entry name" value="SUMO-ACTIVATING ENZYME SUBUNIT 1"/>
    <property type="match status" value="1"/>
</dbReference>
<reference evidence="8 9" key="1">
    <citation type="submission" date="2024-03" db="EMBL/GenBank/DDBJ databases">
        <title>Genome-scale model development and genomic sequencing of the oleaginous clade Lipomyces.</title>
        <authorList>
            <consortium name="Lawrence Berkeley National Laboratory"/>
            <person name="Czajka J.J."/>
            <person name="Han Y."/>
            <person name="Kim J."/>
            <person name="Mondo S.J."/>
            <person name="Hofstad B.A."/>
            <person name="Robles A."/>
            <person name="Haridas S."/>
            <person name="Riley R."/>
            <person name="LaButti K."/>
            <person name="Pangilinan J."/>
            <person name="Andreopoulos W."/>
            <person name="Lipzen A."/>
            <person name="Yan J."/>
            <person name="Wang M."/>
            <person name="Ng V."/>
            <person name="Grigoriev I.V."/>
            <person name="Spatafora J.W."/>
            <person name="Magnuson J.K."/>
            <person name="Baker S.E."/>
            <person name="Pomraning K.R."/>
        </authorList>
    </citation>
    <scope>NUCLEOTIDE SEQUENCE [LARGE SCALE GENOMIC DNA]</scope>
    <source>
        <strain evidence="8 9">Phaff 52-87</strain>
    </source>
</reference>
<keyword evidence="4" id="KW-0833">Ubl conjugation pathway</keyword>
<dbReference type="PRINTS" id="PR01849">
    <property type="entry name" value="UBIQUITINACT"/>
</dbReference>
<dbReference type="InterPro" id="IPR045886">
    <property type="entry name" value="ThiF/MoeB/HesA"/>
</dbReference>
<evidence type="ECO:0000313" key="9">
    <source>
        <dbReference type="Proteomes" id="UP001498771"/>
    </source>
</evidence>
<dbReference type="InterPro" id="IPR000011">
    <property type="entry name" value="UBQ/SUMO-activ_enz_E1-like"/>
</dbReference>
<evidence type="ECO:0000259" key="7">
    <source>
        <dbReference type="Pfam" id="PF00899"/>
    </source>
</evidence>
<evidence type="ECO:0000256" key="2">
    <source>
        <dbReference type="ARBA" id="ARBA00004718"/>
    </source>
</evidence>
<feature type="domain" description="THIF-type NAD/FAD binding fold" evidence="7">
    <location>
        <begin position="15"/>
        <end position="329"/>
    </location>
</feature>
<dbReference type="Proteomes" id="UP001498771">
    <property type="component" value="Unassembled WGS sequence"/>
</dbReference>
<evidence type="ECO:0000256" key="4">
    <source>
        <dbReference type="ARBA" id="ARBA00022786"/>
    </source>
</evidence>
<dbReference type="RefSeq" id="XP_064770928.1">
    <property type="nucleotide sequence ID" value="XM_064914406.1"/>
</dbReference>
<comment type="pathway">
    <text evidence="2">Protein modification; protein sumoylation.</text>
</comment>
<dbReference type="Gene3D" id="3.40.50.720">
    <property type="entry name" value="NAD(P)-binding Rossmann-like Domain"/>
    <property type="match status" value="1"/>
</dbReference>
<proteinExistence type="inferred from homology"/>
<evidence type="ECO:0000313" key="8">
    <source>
        <dbReference type="EMBL" id="KAK7207895.1"/>
    </source>
</evidence>
<organism evidence="8 9">
    <name type="scientific">Myxozyma melibiosi</name>
    <dbReference type="NCBI Taxonomy" id="54550"/>
    <lineage>
        <taxon>Eukaryota</taxon>
        <taxon>Fungi</taxon>
        <taxon>Dikarya</taxon>
        <taxon>Ascomycota</taxon>
        <taxon>Saccharomycotina</taxon>
        <taxon>Lipomycetes</taxon>
        <taxon>Lipomycetales</taxon>
        <taxon>Lipomycetaceae</taxon>
        <taxon>Myxozyma</taxon>
    </lineage>
</organism>
<evidence type="ECO:0000256" key="1">
    <source>
        <dbReference type="ARBA" id="ARBA00004123"/>
    </source>
</evidence>